<accession>A0A517SWB7</accession>
<organism evidence="3 4">
    <name type="scientific">Stieleria bergensis</name>
    <dbReference type="NCBI Taxonomy" id="2528025"/>
    <lineage>
        <taxon>Bacteria</taxon>
        <taxon>Pseudomonadati</taxon>
        <taxon>Planctomycetota</taxon>
        <taxon>Planctomycetia</taxon>
        <taxon>Pirellulales</taxon>
        <taxon>Pirellulaceae</taxon>
        <taxon>Stieleria</taxon>
    </lineage>
</organism>
<dbReference type="AlphaFoldDB" id="A0A517SWB7"/>
<dbReference type="RefSeq" id="WP_145272957.1">
    <property type="nucleotide sequence ID" value="NZ_CP036272.1"/>
</dbReference>
<protein>
    <submittedName>
        <fullName evidence="3">Uncharacterized protein</fullName>
    </submittedName>
</protein>
<dbReference type="Proteomes" id="UP000315003">
    <property type="component" value="Chromosome"/>
</dbReference>
<feature type="region of interest" description="Disordered" evidence="1">
    <location>
        <begin position="494"/>
        <end position="523"/>
    </location>
</feature>
<keyword evidence="2" id="KW-0812">Transmembrane</keyword>
<keyword evidence="2" id="KW-1133">Transmembrane helix</keyword>
<keyword evidence="2" id="KW-0472">Membrane</keyword>
<proteinExistence type="predicted"/>
<feature type="compositionally biased region" description="Basic and acidic residues" evidence="1">
    <location>
        <begin position="501"/>
        <end position="518"/>
    </location>
</feature>
<feature type="transmembrane region" description="Helical" evidence="2">
    <location>
        <begin position="58"/>
        <end position="79"/>
    </location>
</feature>
<feature type="transmembrane region" description="Helical" evidence="2">
    <location>
        <begin position="157"/>
        <end position="179"/>
    </location>
</feature>
<evidence type="ECO:0000256" key="2">
    <source>
        <dbReference type="SAM" id="Phobius"/>
    </source>
</evidence>
<name>A0A517SWB7_9BACT</name>
<feature type="region of interest" description="Disordered" evidence="1">
    <location>
        <begin position="619"/>
        <end position="640"/>
    </location>
</feature>
<gene>
    <name evidence="3" type="ORF">SV7mr_28820</name>
</gene>
<evidence type="ECO:0000256" key="1">
    <source>
        <dbReference type="SAM" id="MobiDB-lite"/>
    </source>
</evidence>
<feature type="compositionally biased region" description="Acidic residues" evidence="1">
    <location>
        <begin position="619"/>
        <end position="634"/>
    </location>
</feature>
<evidence type="ECO:0000313" key="4">
    <source>
        <dbReference type="Proteomes" id="UP000315003"/>
    </source>
</evidence>
<feature type="transmembrane region" description="Helical" evidence="2">
    <location>
        <begin position="21"/>
        <end position="46"/>
    </location>
</feature>
<reference evidence="3 4" key="1">
    <citation type="submission" date="2019-02" db="EMBL/GenBank/DDBJ databases">
        <title>Deep-cultivation of Planctomycetes and their phenomic and genomic characterization uncovers novel biology.</title>
        <authorList>
            <person name="Wiegand S."/>
            <person name="Jogler M."/>
            <person name="Boedeker C."/>
            <person name="Pinto D."/>
            <person name="Vollmers J."/>
            <person name="Rivas-Marin E."/>
            <person name="Kohn T."/>
            <person name="Peeters S.H."/>
            <person name="Heuer A."/>
            <person name="Rast P."/>
            <person name="Oberbeckmann S."/>
            <person name="Bunk B."/>
            <person name="Jeske O."/>
            <person name="Meyerdierks A."/>
            <person name="Storesund J.E."/>
            <person name="Kallscheuer N."/>
            <person name="Luecker S."/>
            <person name="Lage O.M."/>
            <person name="Pohl T."/>
            <person name="Merkel B.J."/>
            <person name="Hornburger P."/>
            <person name="Mueller R.-W."/>
            <person name="Bruemmer F."/>
            <person name="Labrenz M."/>
            <person name="Spormann A.M."/>
            <person name="Op den Camp H."/>
            <person name="Overmann J."/>
            <person name="Amann R."/>
            <person name="Jetten M.S.M."/>
            <person name="Mascher T."/>
            <person name="Medema M.H."/>
            <person name="Devos D.P."/>
            <person name="Kaster A.-K."/>
            <person name="Ovreas L."/>
            <person name="Rohde M."/>
            <person name="Galperin M.Y."/>
            <person name="Jogler C."/>
        </authorList>
    </citation>
    <scope>NUCLEOTIDE SEQUENCE [LARGE SCALE GENOMIC DNA]</scope>
    <source>
        <strain evidence="3 4">SV_7m_r</strain>
    </source>
</reference>
<dbReference type="OrthoDB" id="256197at2"/>
<keyword evidence="4" id="KW-1185">Reference proteome</keyword>
<evidence type="ECO:0000313" key="3">
    <source>
        <dbReference type="EMBL" id="QDT60361.1"/>
    </source>
</evidence>
<sequence>MLDTQLQSLLSTLRTKVRRYVLLDSALAVTAIVLGGFLLGCLIDYGPVTVGGTEMPRTARGVLLGVVIAVACYVFYRLLLARIARKMPDEALALLLERQHPDLEGRLITAVQLSQADRQGDSFAPQLLDEVHRQAKEASQDVDISKVFSSDPLIQKAIFAVPLLLIVLVFGVASPTAFLQAVSRLTLLSDARWPRRADLEMVGVELPAVALLAEQEGSFEQKLFEEGVVRLPVSSSATLRIKARADDAVVPTVCTVYYETDDGVSGQANMRRVGRQRDGYQYFVLDGPPLRDLNQSFQFTIIGLDDRLDGFRVEAIEPPVVQEMTVRWNYPDYLREKTVSAVDGDAFDRETRYQAGLRIEEGSAVRLQATSSVPLGDVAAVVEYANEQYPVDDLTYSDDRTRVELTIPQLTHPTLVQLVPADQSGISTQSPLVYSIGAVLDQSPETRLQLQGIQSAITPEALLPFQVSATDDHLVTTLNCIATITRDPRVVATDADDDEAADQRPADTKLTEPLKGDADGNSSGSFDMQKLAEEGVIEALIPGDTVSIVSEAQDGYNLDGEHVSRSEVFRLEVVTSQELLAMLERRELGLRTRLEQTITELRGLRDQLRRLEGGRFEIDSAELDDSDDPEESIDGEDKAEQARQRALQVLRLRVQQNRLQASKTTEELLGITNALDQIVQELMNNRIDSQDRQDRLGEGVKAPLLLIVEGRMNPLKEQILAMEQAIDTPEIAVERTQEAIATVEQTLLELDAVLEKMLDLESYAELLDLVRGLIDEQEKLKKDTQKEQADSIQNLFDD</sequence>
<dbReference type="EMBL" id="CP036272">
    <property type="protein sequence ID" value="QDT60361.1"/>
    <property type="molecule type" value="Genomic_DNA"/>
</dbReference>